<feature type="transmembrane region" description="Helical" evidence="1">
    <location>
        <begin position="104"/>
        <end position="121"/>
    </location>
</feature>
<keyword evidence="3" id="KW-1185">Reference proteome</keyword>
<dbReference type="AlphaFoldDB" id="A0A9X1B826"/>
<protein>
    <recommendedName>
        <fullName evidence="4">Dolichol kinase</fullName>
    </recommendedName>
</protein>
<sequence>MSLTTEFLWAVGLSLYVLAVLVLTRIPYQMMVARGMEPIRAVYYNRKIVHMLGGGVGSLMVPLVFTSPWFPLICGLLLTLLTLAAHVTGMRFSWFQTADNRNDVKFALMWAISVSALWWLLDDPWLAILPALYMAFGDGVTGIARNLMIKRRSKSPVGNVFMLLVCAPLGWVIGGQAQPAIPEWGLLSALVATWIERYEFGPIDDNVLITVAASGVLLLGALVGPIR</sequence>
<gene>
    <name evidence="2" type="ORF">CKO25_03985</name>
</gene>
<keyword evidence="1" id="KW-0472">Membrane</keyword>
<proteinExistence type="predicted"/>
<keyword evidence="1" id="KW-1133">Transmembrane helix</keyword>
<feature type="transmembrane region" description="Helical" evidence="1">
    <location>
        <begin position="160"/>
        <end position="181"/>
    </location>
</feature>
<evidence type="ECO:0000313" key="2">
    <source>
        <dbReference type="EMBL" id="MBK1643833.1"/>
    </source>
</evidence>
<comment type="caution">
    <text evidence="2">The sequence shown here is derived from an EMBL/GenBank/DDBJ whole genome shotgun (WGS) entry which is preliminary data.</text>
</comment>
<name>A0A9X1B826_9GAMM</name>
<feature type="transmembrane region" description="Helical" evidence="1">
    <location>
        <begin position="207"/>
        <end position="226"/>
    </location>
</feature>
<dbReference type="Proteomes" id="UP001138802">
    <property type="component" value="Unassembled WGS sequence"/>
</dbReference>
<dbReference type="RefSeq" id="WP_200386615.1">
    <property type="nucleotide sequence ID" value="NZ_NRSD01000002.1"/>
</dbReference>
<reference evidence="2 3" key="1">
    <citation type="journal article" date="2020" name="Microorganisms">
        <title>Osmotic Adaptation and Compatible Solute Biosynthesis of Phototrophic Bacteria as Revealed from Genome Analyses.</title>
        <authorList>
            <person name="Imhoff J.F."/>
            <person name="Rahn T."/>
            <person name="Kunzel S."/>
            <person name="Keller A."/>
            <person name="Neulinger S.C."/>
        </authorList>
    </citation>
    <scope>NUCLEOTIDE SEQUENCE [LARGE SCALE GENOMIC DNA]</scope>
    <source>
        <strain evidence="2 3">DSM 21303</strain>
    </source>
</reference>
<evidence type="ECO:0008006" key="4">
    <source>
        <dbReference type="Google" id="ProtNLM"/>
    </source>
</evidence>
<feature type="transmembrane region" description="Helical" evidence="1">
    <location>
        <begin position="6"/>
        <end position="28"/>
    </location>
</feature>
<keyword evidence="1" id="KW-0812">Transmembrane</keyword>
<feature type="transmembrane region" description="Helical" evidence="1">
    <location>
        <begin position="48"/>
        <end position="64"/>
    </location>
</feature>
<evidence type="ECO:0000313" key="3">
    <source>
        <dbReference type="Proteomes" id="UP001138802"/>
    </source>
</evidence>
<organism evidence="2 3">
    <name type="scientific">Thiocapsa imhoffii</name>
    <dbReference type="NCBI Taxonomy" id="382777"/>
    <lineage>
        <taxon>Bacteria</taxon>
        <taxon>Pseudomonadati</taxon>
        <taxon>Pseudomonadota</taxon>
        <taxon>Gammaproteobacteria</taxon>
        <taxon>Chromatiales</taxon>
        <taxon>Chromatiaceae</taxon>
        <taxon>Thiocapsa</taxon>
    </lineage>
</organism>
<accession>A0A9X1B826</accession>
<evidence type="ECO:0000256" key="1">
    <source>
        <dbReference type="SAM" id="Phobius"/>
    </source>
</evidence>
<feature type="transmembrane region" description="Helical" evidence="1">
    <location>
        <begin position="127"/>
        <end position="148"/>
    </location>
</feature>
<feature type="transmembrane region" description="Helical" evidence="1">
    <location>
        <begin position="70"/>
        <end position="92"/>
    </location>
</feature>
<dbReference type="EMBL" id="NRSD01000002">
    <property type="protein sequence ID" value="MBK1643833.1"/>
    <property type="molecule type" value="Genomic_DNA"/>
</dbReference>